<dbReference type="InterPro" id="IPR013467">
    <property type="entry name" value="HNH78-like"/>
</dbReference>
<reference evidence="1 2" key="1">
    <citation type="submission" date="2019-02" db="EMBL/GenBank/DDBJ databases">
        <title>Deep-cultivation of Planctomycetes and their phenomic and genomic characterization uncovers novel biology.</title>
        <authorList>
            <person name="Wiegand S."/>
            <person name="Jogler M."/>
            <person name="Boedeker C."/>
            <person name="Pinto D."/>
            <person name="Vollmers J."/>
            <person name="Rivas-Marin E."/>
            <person name="Kohn T."/>
            <person name="Peeters S.H."/>
            <person name="Heuer A."/>
            <person name="Rast P."/>
            <person name="Oberbeckmann S."/>
            <person name="Bunk B."/>
            <person name="Jeske O."/>
            <person name="Meyerdierks A."/>
            <person name="Storesund J.E."/>
            <person name="Kallscheuer N."/>
            <person name="Luecker S."/>
            <person name="Lage O.M."/>
            <person name="Pohl T."/>
            <person name="Merkel B.J."/>
            <person name="Hornburger P."/>
            <person name="Mueller R.-W."/>
            <person name="Bruemmer F."/>
            <person name="Labrenz M."/>
            <person name="Spormann A.M."/>
            <person name="Op den Camp H."/>
            <person name="Overmann J."/>
            <person name="Amann R."/>
            <person name="Jetten M.S.M."/>
            <person name="Mascher T."/>
            <person name="Medema M.H."/>
            <person name="Devos D.P."/>
            <person name="Kaster A.-K."/>
            <person name="Ovreas L."/>
            <person name="Rohde M."/>
            <person name="Galperin M.Y."/>
            <person name="Jogler C."/>
        </authorList>
    </citation>
    <scope>NUCLEOTIDE SEQUENCE [LARGE SCALE GENOMIC DNA]</scope>
    <source>
        <strain evidence="1 2">HG15A2</strain>
    </source>
</reference>
<dbReference type="RefSeq" id="WP_145060549.1">
    <property type="nucleotide sequence ID" value="NZ_CP036263.1"/>
</dbReference>
<dbReference type="AlphaFoldDB" id="A0A517MWQ8"/>
<protein>
    <recommendedName>
        <fullName evidence="3">TIGR02646 family protein</fullName>
    </recommendedName>
</protein>
<gene>
    <name evidence="1" type="ORF">HG15A2_26340</name>
</gene>
<dbReference type="OrthoDB" id="1340280at2"/>
<accession>A0A517MWQ8</accession>
<evidence type="ECO:0000313" key="1">
    <source>
        <dbReference type="EMBL" id="QDS99312.1"/>
    </source>
</evidence>
<dbReference type="NCBIfam" id="TIGR02646">
    <property type="entry name" value="retron system putative HNH endonuclease"/>
    <property type="match status" value="1"/>
</dbReference>
<proteinExistence type="predicted"/>
<dbReference type="EMBL" id="CP036263">
    <property type="protein sequence ID" value="QDS99312.1"/>
    <property type="molecule type" value="Genomic_DNA"/>
</dbReference>
<dbReference type="Proteomes" id="UP000319852">
    <property type="component" value="Chromosome"/>
</dbReference>
<organism evidence="1 2">
    <name type="scientific">Adhaeretor mobilis</name>
    <dbReference type="NCBI Taxonomy" id="1930276"/>
    <lineage>
        <taxon>Bacteria</taxon>
        <taxon>Pseudomonadati</taxon>
        <taxon>Planctomycetota</taxon>
        <taxon>Planctomycetia</taxon>
        <taxon>Pirellulales</taxon>
        <taxon>Lacipirellulaceae</taxon>
        <taxon>Adhaeretor</taxon>
    </lineage>
</organism>
<evidence type="ECO:0008006" key="3">
    <source>
        <dbReference type="Google" id="ProtNLM"/>
    </source>
</evidence>
<keyword evidence="2" id="KW-1185">Reference proteome</keyword>
<evidence type="ECO:0000313" key="2">
    <source>
        <dbReference type="Proteomes" id="UP000319852"/>
    </source>
</evidence>
<sequence length="213" mass="24393">MRSIKKCNEPASLTEHRAKTHTSYANLSSDAKQELRKSLVSEQQGLCCYCTTRIRANADEMKIEHWKCQSGNQDSELTYGNLLAACQGGVGQQYQDQHCDTRKGDQDLSFNPADPAHVIERRIKFYFADGRIGSDDEQFARELEDFLNLNHSRLKANRKGKLDAFFQWYEQARKPRKPRLEKLLGEITSEDGELEPFSPIVVALVRKKLRITA</sequence>
<name>A0A517MWQ8_9BACT</name>
<dbReference type="KEGG" id="amob:HG15A2_26340"/>